<dbReference type="EMBL" id="CAJNOQ010002229">
    <property type="protein sequence ID" value="CAF0946276.1"/>
    <property type="molecule type" value="Genomic_DNA"/>
</dbReference>
<dbReference type="Gene3D" id="3.40.525.10">
    <property type="entry name" value="CRAL-TRIO lipid binding domain"/>
    <property type="match status" value="1"/>
</dbReference>
<dbReference type="SUPFAM" id="SSF52087">
    <property type="entry name" value="CRAL/TRIO domain"/>
    <property type="match status" value="1"/>
</dbReference>
<feature type="region of interest" description="Disordered" evidence="1">
    <location>
        <begin position="270"/>
        <end position="315"/>
    </location>
</feature>
<dbReference type="SUPFAM" id="SSF49354">
    <property type="entry name" value="PapD-like"/>
    <property type="match status" value="1"/>
</dbReference>
<feature type="transmembrane region" description="Helical" evidence="2">
    <location>
        <begin position="527"/>
        <end position="545"/>
    </location>
</feature>
<keyword evidence="2" id="KW-1133">Transmembrane helix</keyword>
<accession>A0A814CX57</accession>
<dbReference type="GO" id="GO:0012505">
    <property type="term" value="C:endomembrane system"/>
    <property type="evidence" value="ECO:0007669"/>
    <property type="project" value="TreeGrafter"/>
</dbReference>
<reference evidence="5" key="1">
    <citation type="submission" date="2021-02" db="EMBL/GenBank/DDBJ databases">
        <authorList>
            <person name="Nowell W R."/>
        </authorList>
    </citation>
    <scope>NUCLEOTIDE SEQUENCE</scope>
</reference>
<comment type="caution">
    <text evidence="5">The sequence shown here is derived from an EMBL/GenBank/DDBJ whole genome shotgun (WGS) entry which is preliminary data.</text>
</comment>
<evidence type="ECO:0000313" key="6">
    <source>
        <dbReference type="EMBL" id="CAF3722413.1"/>
    </source>
</evidence>
<dbReference type="PANTHER" id="PTHR46384:SF1">
    <property type="entry name" value="MOTILE SPERM DOMAIN-CONTAINING PROTEIN 2"/>
    <property type="match status" value="1"/>
</dbReference>
<dbReference type="OrthoDB" id="75724at2759"/>
<dbReference type="InterPro" id="IPR001251">
    <property type="entry name" value="CRAL-TRIO_dom"/>
</dbReference>
<sequence length="568" mass="64816">MFDSRFRNRNEKNCGSEEIAAGNYDHRDIQRFNEIDDYTNMFIQHAQFSEKFNEQRALEVFNLAMIWRKNNSVYDISPNIFPENYFDRGAIFFKHFDLNNNPILNFVVKTFHKGEEDNEMVKRFIIYHLERHIRRSPEQKIVFLFDMSETGLKHLDFDIVRFIIACVQTNFPNILAYMLIYRLPFILTAAWKIIKGWLSAEAEYFIKFVDQKTIGQYISPDQLFTHMGGSDDSKYTHVPDPLHDSVDDMNSISKKKVTFADTNTSEILSSPTVNSSIDSNSSNRSPQVASSNVTTLSSPNVSGSPEQLTTIGNESTSLTRKSILQRPNGLLLTTNGHADNDEKVYKGLIIVPSDEIIFETTSINNSFQQDAIQTLTLKNSGNKIITYKIKTTSPEKFRVKPGCSLLLPGLSASITVYLLKAYCNSSSNIQKEKFLIIWTVIDNEIKQTQLADFWKNVSPSLLHEHRLKCSMMSAHASMKQSVSQLDILTSTNQSQENSDMQRTLNDALTVQKTLLIQTSKDLKQIRGLLIVIFVLLLFLLVWDVYKSTFASSSFITPSVSTSINRNEL</sequence>
<dbReference type="Gene3D" id="2.60.40.10">
    <property type="entry name" value="Immunoglobulins"/>
    <property type="match status" value="1"/>
</dbReference>
<dbReference type="InterPro" id="IPR053012">
    <property type="entry name" value="ER-organelle_contact"/>
</dbReference>
<feature type="compositionally biased region" description="Low complexity" evidence="1">
    <location>
        <begin position="270"/>
        <end position="285"/>
    </location>
</feature>
<feature type="domain" description="MSP" evidence="4">
    <location>
        <begin position="347"/>
        <end position="472"/>
    </location>
</feature>
<feature type="compositionally biased region" description="Polar residues" evidence="1">
    <location>
        <begin position="286"/>
        <end position="315"/>
    </location>
</feature>
<dbReference type="EMBL" id="CAJOBC010002229">
    <property type="protein sequence ID" value="CAF3722413.1"/>
    <property type="molecule type" value="Genomic_DNA"/>
</dbReference>
<dbReference type="SMART" id="SM00516">
    <property type="entry name" value="SEC14"/>
    <property type="match status" value="1"/>
</dbReference>
<protein>
    <recommendedName>
        <fullName evidence="8">Motile sperm domain-containing protein 2</fullName>
    </recommendedName>
</protein>
<dbReference type="CDD" id="cd00170">
    <property type="entry name" value="SEC14"/>
    <property type="match status" value="1"/>
</dbReference>
<dbReference type="Pfam" id="PF00635">
    <property type="entry name" value="Motile_Sperm"/>
    <property type="match status" value="1"/>
</dbReference>
<dbReference type="InterPro" id="IPR036865">
    <property type="entry name" value="CRAL-TRIO_dom_sf"/>
</dbReference>
<gene>
    <name evidence="5" type="ORF">GPM918_LOCUS10990</name>
    <name evidence="6" type="ORF">SRO942_LOCUS10991</name>
</gene>
<evidence type="ECO:0000256" key="2">
    <source>
        <dbReference type="SAM" id="Phobius"/>
    </source>
</evidence>
<dbReference type="Pfam" id="PF00650">
    <property type="entry name" value="CRAL_TRIO"/>
    <property type="match status" value="1"/>
</dbReference>
<keyword evidence="2" id="KW-0472">Membrane</keyword>
<keyword evidence="7" id="KW-1185">Reference proteome</keyword>
<dbReference type="Proteomes" id="UP000681722">
    <property type="component" value="Unassembled WGS sequence"/>
</dbReference>
<evidence type="ECO:0000259" key="4">
    <source>
        <dbReference type="PROSITE" id="PS50202"/>
    </source>
</evidence>
<dbReference type="InterPro" id="IPR008962">
    <property type="entry name" value="PapD-like_sf"/>
</dbReference>
<evidence type="ECO:0008006" key="8">
    <source>
        <dbReference type="Google" id="ProtNLM"/>
    </source>
</evidence>
<feature type="domain" description="CRAL-TRIO" evidence="3">
    <location>
        <begin position="73"/>
        <end position="235"/>
    </location>
</feature>
<evidence type="ECO:0000256" key="1">
    <source>
        <dbReference type="SAM" id="MobiDB-lite"/>
    </source>
</evidence>
<keyword evidence="2" id="KW-0812">Transmembrane</keyword>
<organism evidence="5 7">
    <name type="scientific">Didymodactylos carnosus</name>
    <dbReference type="NCBI Taxonomy" id="1234261"/>
    <lineage>
        <taxon>Eukaryota</taxon>
        <taxon>Metazoa</taxon>
        <taxon>Spiralia</taxon>
        <taxon>Gnathifera</taxon>
        <taxon>Rotifera</taxon>
        <taxon>Eurotatoria</taxon>
        <taxon>Bdelloidea</taxon>
        <taxon>Philodinida</taxon>
        <taxon>Philodinidae</taxon>
        <taxon>Didymodactylos</taxon>
    </lineage>
</organism>
<evidence type="ECO:0000259" key="3">
    <source>
        <dbReference type="PROSITE" id="PS50191"/>
    </source>
</evidence>
<dbReference type="InterPro" id="IPR013783">
    <property type="entry name" value="Ig-like_fold"/>
</dbReference>
<evidence type="ECO:0000313" key="7">
    <source>
        <dbReference type="Proteomes" id="UP000663829"/>
    </source>
</evidence>
<dbReference type="PROSITE" id="PS50202">
    <property type="entry name" value="MSP"/>
    <property type="match status" value="1"/>
</dbReference>
<dbReference type="AlphaFoldDB" id="A0A814CX57"/>
<evidence type="ECO:0000313" key="5">
    <source>
        <dbReference type="EMBL" id="CAF0946276.1"/>
    </source>
</evidence>
<proteinExistence type="predicted"/>
<dbReference type="PANTHER" id="PTHR46384">
    <property type="entry name" value="MOTILE SPERM DOMAIN-CONTAINING PROTEIN 2"/>
    <property type="match status" value="1"/>
</dbReference>
<dbReference type="PROSITE" id="PS50191">
    <property type="entry name" value="CRAL_TRIO"/>
    <property type="match status" value="1"/>
</dbReference>
<name>A0A814CX57_9BILA</name>
<dbReference type="InterPro" id="IPR000535">
    <property type="entry name" value="MSP_dom"/>
</dbReference>
<dbReference type="Proteomes" id="UP000663829">
    <property type="component" value="Unassembled WGS sequence"/>
</dbReference>
<dbReference type="GO" id="GO:0140284">
    <property type="term" value="C:endoplasmic reticulum-endosome membrane contact site"/>
    <property type="evidence" value="ECO:0007669"/>
    <property type="project" value="TreeGrafter"/>
</dbReference>